<dbReference type="STRING" id="251221.gene:10760876"/>
<keyword evidence="2" id="KW-1133">Transmembrane helix</keyword>
<feature type="compositionally biased region" description="Polar residues" evidence="1">
    <location>
        <begin position="1"/>
        <end position="17"/>
    </location>
</feature>
<proteinExistence type="predicted"/>
<evidence type="ECO:0000313" key="3">
    <source>
        <dbReference type="EMBL" id="BAC91306.1"/>
    </source>
</evidence>
<organism evidence="3 4">
    <name type="scientific">Gloeobacter violaceus (strain ATCC 29082 / PCC 7421)</name>
    <dbReference type="NCBI Taxonomy" id="251221"/>
    <lineage>
        <taxon>Bacteria</taxon>
        <taxon>Bacillati</taxon>
        <taxon>Cyanobacteriota</taxon>
        <taxon>Cyanophyceae</taxon>
        <taxon>Gloeobacterales</taxon>
        <taxon>Gloeobacteraceae</taxon>
        <taxon>Gloeobacter</taxon>
    </lineage>
</organism>
<feature type="region of interest" description="Disordered" evidence="1">
    <location>
        <begin position="1"/>
        <end position="34"/>
    </location>
</feature>
<reference evidence="3 4" key="2">
    <citation type="journal article" date="2003" name="DNA Res.">
        <title>Complete genome structure of Gloeobacter violaceus PCC 7421, a cyanobacterium that lacks thylakoids (supplement).</title>
        <authorList>
            <person name="Nakamura Y."/>
            <person name="Kaneko T."/>
            <person name="Sato S."/>
            <person name="Mimuro M."/>
            <person name="Miyashita H."/>
            <person name="Tsuchiya T."/>
            <person name="Sasamoto S."/>
            <person name="Watanabe A."/>
            <person name="Kawashima K."/>
            <person name="Kishida Y."/>
            <person name="Kiyokawa C."/>
            <person name="Kohara M."/>
            <person name="Matsumoto M."/>
            <person name="Matsuno A."/>
            <person name="Nakazaki N."/>
            <person name="Shimpo S."/>
            <person name="Takeuchi C."/>
            <person name="Yamada M."/>
            <person name="Tabata S."/>
        </authorList>
    </citation>
    <scope>NUCLEOTIDE SEQUENCE [LARGE SCALE GENOMIC DNA]</scope>
    <source>
        <strain evidence="4">ATCC 29082 / PCC 7421</strain>
    </source>
</reference>
<evidence type="ECO:0000256" key="1">
    <source>
        <dbReference type="SAM" id="MobiDB-lite"/>
    </source>
</evidence>
<dbReference type="InParanoid" id="Q7NG09"/>
<dbReference type="HOGENOM" id="CLU_1728780_0_0_3"/>
<dbReference type="AlphaFoldDB" id="Q7NG09"/>
<keyword evidence="2" id="KW-0812">Transmembrane</keyword>
<reference evidence="3 4" key="1">
    <citation type="journal article" date="2003" name="DNA Res.">
        <title>Complete genome structure of Gloeobacter violaceus PCC 7421, a cyanobacterium that lacks thylakoids.</title>
        <authorList>
            <person name="Nakamura Y."/>
            <person name="Kaneko T."/>
            <person name="Sato S."/>
            <person name="Mimuro M."/>
            <person name="Miyashita H."/>
            <person name="Tsuchiya T."/>
            <person name="Sasamoto S."/>
            <person name="Watanabe A."/>
            <person name="Kawashima K."/>
            <person name="Kishida Y."/>
            <person name="Kiyokawa C."/>
            <person name="Kohara M."/>
            <person name="Matsumoto M."/>
            <person name="Matsuno A."/>
            <person name="Nakazaki N."/>
            <person name="Shimpo S."/>
            <person name="Takeuchi C."/>
            <person name="Yamada M."/>
            <person name="Tabata S."/>
        </authorList>
    </citation>
    <scope>NUCLEOTIDE SEQUENCE [LARGE SCALE GENOMIC DNA]</scope>
    <source>
        <strain evidence="4">ATCC 29082 / PCC 7421</strain>
    </source>
</reference>
<sequence>MADSQAITYQQNGNGTARTAEPVSTPELPAEEDIRRTRAEISQTTTLIQQQLRANMSWRLWVYRYPLAMTTLAAAAGVVAGFALPGGARASGGRSSKAEADGPQPNRREEQLIKETGQTTLVATVVTNLATMALREGSRYLAQRFFDGAPERR</sequence>
<feature type="compositionally biased region" description="Basic and acidic residues" evidence="1">
    <location>
        <begin position="96"/>
        <end position="113"/>
    </location>
</feature>
<dbReference type="EMBL" id="BA000045">
    <property type="protein sequence ID" value="BAC91306.1"/>
    <property type="molecule type" value="Genomic_DNA"/>
</dbReference>
<dbReference type="KEGG" id="gvi:gll3365"/>
<name>Q7NG09_GLOVI</name>
<dbReference type="RefSeq" id="WP_011143354.1">
    <property type="nucleotide sequence ID" value="NC_005125.1"/>
</dbReference>
<dbReference type="OrthoDB" id="9911564at2"/>
<evidence type="ECO:0000256" key="2">
    <source>
        <dbReference type="SAM" id="Phobius"/>
    </source>
</evidence>
<gene>
    <name evidence="3" type="ordered locus">gll3365</name>
</gene>
<accession>Q7NG09</accession>
<evidence type="ECO:0000313" key="4">
    <source>
        <dbReference type="Proteomes" id="UP000000557"/>
    </source>
</evidence>
<protein>
    <submittedName>
        <fullName evidence="3">Gll3365 protein</fullName>
    </submittedName>
</protein>
<feature type="transmembrane region" description="Helical" evidence="2">
    <location>
        <begin position="65"/>
        <end position="84"/>
    </location>
</feature>
<keyword evidence="2" id="KW-0472">Membrane</keyword>
<keyword evidence="4" id="KW-1185">Reference proteome</keyword>
<dbReference type="Proteomes" id="UP000000557">
    <property type="component" value="Chromosome"/>
</dbReference>
<dbReference type="EnsemblBacteria" id="BAC91306">
    <property type="protein sequence ID" value="BAC91306"/>
    <property type="gene ID" value="BAC91306"/>
</dbReference>
<feature type="region of interest" description="Disordered" evidence="1">
    <location>
        <begin position="87"/>
        <end position="115"/>
    </location>
</feature>